<organism evidence="1 2">
    <name type="scientific">Nonomuraea aridisoli</name>
    <dbReference type="NCBI Taxonomy" id="2070368"/>
    <lineage>
        <taxon>Bacteria</taxon>
        <taxon>Bacillati</taxon>
        <taxon>Actinomycetota</taxon>
        <taxon>Actinomycetes</taxon>
        <taxon>Streptosporangiales</taxon>
        <taxon>Streptosporangiaceae</taxon>
        <taxon>Nonomuraea</taxon>
    </lineage>
</organism>
<proteinExistence type="predicted"/>
<accession>A0A2W2ELE4</accession>
<dbReference type="Proteomes" id="UP000249304">
    <property type="component" value="Unassembled WGS sequence"/>
</dbReference>
<evidence type="ECO:0000313" key="2">
    <source>
        <dbReference type="Proteomes" id="UP000249304"/>
    </source>
</evidence>
<gene>
    <name evidence="1" type="ORF">C1J01_00965</name>
</gene>
<protein>
    <submittedName>
        <fullName evidence="1">Uncharacterized protein</fullName>
    </submittedName>
</protein>
<comment type="caution">
    <text evidence="1">The sequence shown here is derived from an EMBL/GenBank/DDBJ whole genome shotgun (WGS) entry which is preliminary data.</text>
</comment>
<reference evidence="1 2" key="1">
    <citation type="submission" date="2018-01" db="EMBL/GenBank/DDBJ databases">
        <title>Draft genome sequence of Nonomuraea sp. KC333.</title>
        <authorList>
            <person name="Sahin N."/>
            <person name="Saygin H."/>
            <person name="Ay H."/>
        </authorList>
    </citation>
    <scope>NUCLEOTIDE SEQUENCE [LARGE SCALE GENOMIC DNA]</scope>
    <source>
        <strain evidence="1 2">KC333</strain>
    </source>
</reference>
<dbReference type="AlphaFoldDB" id="A0A2W2ELE4"/>
<evidence type="ECO:0000313" key="1">
    <source>
        <dbReference type="EMBL" id="PZG23521.1"/>
    </source>
</evidence>
<keyword evidence="2" id="KW-1185">Reference proteome</keyword>
<sequence>MYVSSGQAITGVRNGTALSQYGYFGATCDLVDGTFPQHFEVTVERQEFARGPVHRQGHRHHLDT</sequence>
<dbReference type="EMBL" id="POUD01000002">
    <property type="protein sequence ID" value="PZG23521.1"/>
    <property type="molecule type" value="Genomic_DNA"/>
</dbReference>
<name>A0A2W2ELE4_9ACTN</name>